<comment type="caution">
    <text evidence="2">The sequence shown here is derived from an EMBL/GenBank/DDBJ whole genome shotgun (WGS) entry which is preliminary data.</text>
</comment>
<keyword evidence="3" id="KW-1185">Reference proteome</keyword>
<evidence type="ECO:0000313" key="2">
    <source>
        <dbReference type="EMBL" id="MFC5169437.1"/>
    </source>
</evidence>
<accession>A0ABW0AX16</accession>
<sequence>MTVAAVDVAAGSDGHRDWAPPVLCHFTGLGGDLALAWDVHAPADLEPAPPTESEAVLRLAARLGSTVLHPAEGVRPSACWAATPEGTGTRARVLDGETGGDNTGGDNTGGHTSGHTGGEARPVLRADAAEEPVRRLPLSGAERIPEVRQDG</sequence>
<evidence type="ECO:0000313" key="3">
    <source>
        <dbReference type="Proteomes" id="UP001596208"/>
    </source>
</evidence>
<dbReference type="EMBL" id="JBHSKI010000001">
    <property type="protein sequence ID" value="MFC5169437.1"/>
    <property type="molecule type" value="Genomic_DNA"/>
</dbReference>
<protein>
    <submittedName>
        <fullName evidence="2">Uncharacterized protein</fullName>
    </submittedName>
</protein>
<dbReference type="Proteomes" id="UP001596208">
    <property type="component" value="Unassembled WGS sequence"/>
</dbReference>
<reference evidence="3" key="1">
    <citation type="journal article" date="2019" name="Int. J. Syst. Evol. Microbiol.">
        <title>The Global Catalogue of Microorganisms (GCM) 10K type strain sequencing project: providing services to taxonomists for standard genome sequencing and annotation.</title>
        <authorList>
            <consortium name="The Broad Institute Genomics Platform"/>
            <consortium name="The Broad Institute Genome Sequencing Center for Infectious Disease"/>
            <person name="Wu L."/>
            <person name="Ma J."/>
        </authorList>
    </citation>
    <scope>NUCLEOTIDE SEQUENCE [LARGE SCALE GENOMIC DNA]</scope>
    <source>
        <strain evidence="3">CGMCC 4.1721</strain>
    </source>
</reference>
<evidence type="ECO:0000256" key="1">
    <source>
        <dbReference type="SAM" id="MobiDB-lite"/>
    </source>
</evidence>
<gene>
    <name evidence="2" type="ORF">ACFPRK_02305</name>
</gene>
<name>A0ABW0AX16_9ACTN</name>
<feature type="region of interest" description="Disordered" evidence="1">
    <location>
        <begin position="79"/>
        <end position="151"/>
    </location>
</feature>
<proteinExistence type="predicted"/>
<feature type="compositionally biased region" description="Gly residues" evidence="1">
    <location>
        <begin position="97"/>
        <end position="117"/>
    </location>
</feature>
<organism evidence="2 3">
    <name type="scientific">Streptomyces mutomycini</name>
    <dbReference type="NCBI Taxonomy" id="284036"/>
    <lineage>
        <taxon>Bacteria</taxon>
        <taxon>Bacillati</taxon>
        <taxon>Actinomycetota</taxon>
        <taxon>Actinomycetes</taxon>
        <taxon>Kitasatosporales</taxon>
        <taxon>Streptomycetaceae</taxon>
        <taxon>Streptomyces</taxon>
    </lineage>
</organism>
<feature type="compositionally biased region" description="Basic and acidic residues" evidence="1">
    <location>
        <begin position="122"/>
        <end position="134"/>
    </location>
</feature>
<dbReference type="RefSeq" id="WP_065849254.1">
    <property type="nucleotide sequence ID" value="NZ_JBHSKI010000001.1"/>
</dbReference>